<evidence type="ECO:0000256" key="1">
    <source>
        <dbReference type="ARBA" id="ARBA00001961"/>
    </source>
</evidence>
<proteinExistence type="predicted"/>
<comment type="caution">
    <text evidence="8">The sequence shown here is derived from an EMBL/GenBank/DDBJ whole genome shotgun (WGS) entry which is preliminary data.</text>
</comment>
<dbReference type="EMBL" id="JZIW01000001">
    <property type="protein sequence ID" value="KOO82778.1"/>
    <property type="molecule type" value="Genomic_DNA"/>
</dbReference>
<accession>A0AB34TIG7</accession>
<evidence type="ECO:0000313" key="9">
    <source>
        <dbReference type="Proteomes" id="UP000037632"/>
    </source>
</evidence>
<keyword evidence="5" id="KW-0560">Oxidoreductase</keyword>
<keyword evidence="3" id="KW-0847">Vitamin C</keyword>
<comment type="cofactor">
    <cofactor evidence="1">
        <name>L-ascorbate</name>
        <dbReference type="ChEBI" id="CHEBI:38290"/>
    </cofactor>
</comment>
<evidence type="ECO:0000256" key="5">
    <source>
        <dbReference type="ARBA" id="ARBA00023002"/>
    </source>
</evidence>
<dbReference type="GO" id="GO:0016705">
    <property type="term" value="F:oxidoreductase activity, acting on paired donors, with incorporation or reduction of molecular oxygen"/>
    <property type="evidence" value="ECO:0007669"/>
    <property type="project" value="InterPro"/>
</dbReference>
<gene>
    <name evidence="8" type="ORF">VL23_05795</name>
</gene>
<dbReference type="GO" id="GO:0005506">
    <property type="term" value="F:iron ion binding"/>
    <property type="evidence" value="ECO:0007669"/>
    <property type="project" value="InterPro"/>
</dbReference>
<evidence type="ECO:0000259" key="7">
    <source>
        <dbReference type="PROSITE" id="PS51471"/>
    </source>
</evidence>
<evidence type="ECO:0000256" key="3">
    <source>
        <dbReference type="ARBA" id="ARBA00022896"/>
    </source>
</evidence>
<sequence>MMWSEVPQVSMIRCLQMRLRNAEVRRRCTGAVLVPVRKSRDEEVSRAAFEREKADRDYMMPRIRVIDGLFSSRECREILDIAENKWEVSRVNGGPDASVSRQRTSYSAMFDRSDHLRIAPKIREKLSAYVSGIEVEDIEALQCVSYQVGQEYKPHLDVSFEVDAASDHRWWTALLYLNDGYKGGETYFPIIDRRIEPVAGRVLLFPNRRLDGAPLVSSLHTGLPVLDGRKYACNIWMARPSVTTVPGDGLANQMTY</sequence>
<protein>
    <recommendedName>
        <fullName evidence="7">Fe2OG dioxygenase domain-containing protein</fullName>
    </recommendedName>
</protein>
<dbReference type="PANTHER" id="PTHR10869:SF246">
    <property type="entry name" value="TRANSMEMBRANE PROLYL 4-HYDROXYLASE"/>
    <property type="match status" value="1"/>
</dbReference>
<dbReference type="Proteomes" id="UP000037632">
    <property type="component" value="Unassembled WGS sequence"/>
</dbReference>
<dbReference type="InterPro" id="IPR006620">
    <property type="entry name" value="Pro_4_hyd_alph"/>
</dbReference>
<keyword evidence="6" id="KW-0408">Iron</keyword>
<keyword evidence="2" id="KW-0479">Metal-binding</keyword>
<evidence type="ECO:0000313" key="8">
    <source>
        <dbReference type="EMBL" id="KOO82778.1"/>
    </source>
</evidence>
<reference evidence="8 9" key="1">
    <citation type="journal article" date="2015" name="Antimicrob. Agents Chemother.">
        <title>Whole-Genome Sequencing Identifies Emergence of a Quinolone Resistance Mutation in a Case of Stenotrophomonas maltophilia Bacteremia.</title>
        <authorList>
            <person name="Pak T.R."/>
            <person name="Altman D.R."/>
            <person name="Attie O."/>
            <person name="Sebra R."/>
            <person name="Hamula C.L."/>
            <person name="Lewis M."/>
            <person name="Deikus G."/>
            <person name="Newman L.C."/>
            <person name="Fang G."/>
            <person name="Hand J."/>
            <person name="Papel G."/>
            <person name="Wallach F."/>
            <person name="Schadt E.E."/>
            <person name="Huprikar S."/>
            <person name="van Bakel H."/>
            <person name="Kasarskis A."/>
            <person name="Bashir A."/>
        </authorList>
    </citation>
    <scope>NUCLEOTIDE SEQUENCE [LARGE SCALE GENOMIC DNA]</scope>
    <source>
        <strain evidence="8 9">ISMMS6</strain>
    </source>
</reference>
<dbReference type="SMART" id="SM00702">
    <property type="entry name" value="P4Hc"/>
    <property type="match status" value="1"/>
</dbReference>
<name>A0AB34TIG7_STEMA</name>
<dbReference type="InterPro" id="IPR005123">
    <property type="entry name" value="Oxoglu/Fe-dep_dioxygenase_dom"/>
</dbReference>
<dbReference type="PANTHER" id="PTHR10869">
    <property type="entry name" value="PROLYL 4-HYDROXYLASE ALPHA SUBUNIT"/>
    <property type="match status" value="1"/>
</dbReference>
<dbReference type="AlphaFoldDB" id="A0AB34TIG7"/>
<evidence type="ECO:0000256" key="2">
    <source>
        <dbReference type="ARBA" id="ARBA00022723"/>
    </source>
</evidence>
<dbReference type="InterPro" id="IPR045054">
    <property type="entry name" value="P4HA-like"/>
</dbReference>
<organism evidence="8 9">
    <name type="scientific">Stenotrophomonas maltophilia</name>
    <name type="common">Pseudomonas maltophilia</name>
    <name type="synonym">Xanthomonas maltophilia</name>
    <dbReference type="NCBI Taxonomy" id="40324"/>
    <lineage>
        <taxon>Bacteria</taxon>
        <taxon>Pseudomonadati</taxon>
        <taxon>Pseudomonadota</taxon>
        <taxon>Gammaproteobacteria</taxon>
        <taxon>Lysobacterales</taxon>
        <taxon>Lysobacteraceae</taxon>
        <taxon>Stenotrophomonas</taxon>
        <taxon>Stenotrophomonas maltophilia group</taxon>
    </lineage>
</organism>
<dbReference type="GO" id="GO:0031418">
    <property type="term" value="F:L-ascorbic acid binding"/>
    <property type="evidence" value="ECO:0007669"/>
    <property type="project" value="UniProtKB-KW"/>
</dbReference>
<dbReference type="InterPro" id="IPR044862">
    <property type="entry name" value="Pro_4_hyd_alph_FE2OG_OXY"/>
</dbReference>
<dbReference type="GO" id="GO:0051213">
    <property type="term" value="F:dioxygenase activity"/>
    <property type="evidence" value="ECO:0007669"/>
    <property type="project" value="UniProtKB-KW"/>
</dbReference>
<feature type="domain" description="Fe2OG dioxygenase" evidence="7">
    <location>
        <begin position="137"/>
        <end position="239"/>
    </location>
</feature>
<dbReference type="Pfam" id="PF13640">
    <property type="entry name" value="2OG-FeII_Oxy_3"/>
    <property type="match status" value="1"/>
</dbReference>
<evidence type="ECO:0000256" key="4">
    <source>
        <dbReference type="ARBA" id="ARBA00022964"/>
    </source>
</evidence>
<keyword evidence="4" id="KW-0223">Dioxygenase</keyword>
<evidence type="ECO:0000256" key="6">
    <source>
        <dbReference type="ARBA" id="ARBA00023004"/>
    </source>
</evidence>
<dbReference type="PROSITE" id="PS51471">
    <property type="entry name" value="FE2OG_OXY"/>
    <property type="match status" value="1"/>
</dbReference>
<dbReference type="Gene3D" id="2.60.120.620">
    <property type="entry name" value="q2cbj1_9rhob like domain"/>
    <property type="match status" value="1"/>
</dbReference>